<name>A0AA37DGC8_9FIRM</name>
<evidence type="ECO:0008006" key="3">
    <source>
        <dbReference type="Google" id="ProtNLM"/>
    </source>
</evidence>
<sequence>MNNLNGRLDKLRQLVQDRDFLEGKGLSNEVNIRIFCYDPQDEMTVTHFLNQIITDQSLDCNLIECNLYKLFIEICKDLDILDSIPDMEESEGSEYLLEQLHSAIGENEFIDKMREKYQPKIDDIMLLTGVGDVFPFMRVHKMLEAMQPFFSEIPILVMYPGVFDGNYLRLFDKLQPNPYYRAFNVV</sequence>
<protein>
    <recommendedName>
        <fullName evidence="3">Cytoplasmic protein</fullName>
    </recommendedName>
</protein>
<dbReference type="AlphaFoldDB" id="A0AA37DGC8"/>
<keyword evidence="2" id="KW-1185">Reference proteome</keyword>
<evidence type="ECO:0000313" key="2">
    <source>
        <dbReference type="Proteomes" id="UP000018466"/>
    </source>
</evidence>
<gene>
    <name evidence="1" type="ORF">HMPREF9623_00594</name>
</gene>
<dbReference type="GeneID" id="86940375"/>
<accession>A0AA37DGC8</accession>
<dbReference type="InterPro" id="IPR014858">
    <property type="entry name" value="BrxB"/>
</dbReference>
<dbReference type="EMBL" id="AGEL01000006">
    <property type="protein sequence ID" value="EHO16995.1"/>
    <property type="molecule type" value="Genomic_DNA"/>
</dbReference>
<organism evidence="1 2">
    <name type="scientific">Stomatobaculum longum</name>
    <dbReference type="NCBI Taxonomy" id="796942"/>
    <lineage>
        <taxon>Bacteria</taxon>
        <taxon>Bacillati</taxon>
        <taxon>Bacillota</taxon>
        <taxon>Clostridia</taxon>
        <taxon>Lachnospirales</taxon>
        <taxon>Lachnospiraceae</taxon>
        <taxon>Stomatobaculum</taxon>
    </lineage>
</organism>
<proteinExistence type="predicted"/>
<comment type="caution">
    <text evidence="1">The sequence shown here is derived from an EMBL/GenBank/DDBJ whole genome shotgun (WGS) entry which is preliminary data.</text>
</comment>
<dbReference type="RefSeq" id="WP_009532427.1">
    <property type="nucleotide sequence ID" value="NZ_CAUOLT010000032.1"/>
</dbReference>
<dbReference type="Proteomes" id="UP000018466">
    <property type="component" value="Unassembled WGS sequence"/>
</dbReference>
<evidence type="ECO:0000313" key="1">
    <source>
        <dbReference type="EMBL" id="EHO16995.1"/>
    </source>
</evidence>
<dbReference type="Pfam" id="PF08747">
    <property type="entry name" value="BrxB"/>
    <property type="match status" value="1"/>
</dbReference>
<reference evidence="1 2" key="1">
    <citation type="submission" date="2011-10" db="EMBL/GenBank/DDBJ databases">
        <title>The Genome Sequence of Lachnospiraceae bacterium ACC2.</title>
        <authorList>
            <consortium name="The Broad Institute Genome Sequencing Platform"/>
            <person name="Earl A."/>
            <person name="Ward D."/>
            <person name="Feldgarden M."/>
            <person name="Gevers D."/>
            <person name="Sizova M."/>
            <person name="Hazen A."/>
            <person name="Epstein S."/>
            <person name="Young S.K."/>
            <person name="Zeng Q."/>
            <person name="Gargeya S."/>
            <person name="Fitzgerald M."/>
            <person name="Haas B."/>
            <person name="Abouelleil A."/>
            <person name="Alvarado L."/>
            <person name="Arachchi H.M."/>
            <person name="Berlin A."/>
            <person name="Brown A."/>
            <person name="Chapman S.B."/>
            <person name="Chen Z."/>
            <person name="Dunbar C."/>
            <person name="Freedman E."/>
            <person name="Gearin G."/>
            <person name="Goldberg J."/>
            <person name="Griggs A."/>
            <person name="Gujja S."/>
            <person name="Heiman D."/>
            <person name="Howarth C."/>
            <person name="Larson L."/>
            <person name="Lui A."/>
            <person name="MacDonald P.J.P."/>
            <person name="Montmayeur A."/>
            <person name="Murphy C."/>
            <person name="Neiman D."/>
            <person name="Pearson M."/>
            <person name="Priest M."/>
            <person name="Roberts A."/>
            <person name="Saif S."/>
            <person name="Shea T."/>
            <person name="Shenoy N."/>
            <person name="Sisk P."/>
            <person name="Stolte C."/>
            <person name="Sykes S."/>
            <person name="Wortman J."/>
            <person name="Nusbaum C."/>
            <person name="Birren B."/>
        </authorList>
    </citation>
    <scope>NUCLEOTIDE SEQUENCE [LARGE SCALE GENOMIC DNA]</scope>
    <source>
        <strain evidence="1 2">ACC2</strain>
    </source>
</reference>